<dbReference type="PANTHER" id="PTHR12151">
    <property type="entry name" value="ELECTRON TRANSPORT PROTIN SCO1/SENC FAMILY MEMBER"/>
    <property type="match status" value="1"/>
</dbReference>
<feature type="binding site" evidence="2">
    <location>
        <position position="86"/>
    </location>
    <ligand>
        <name>Cu cation</name>
        <dbReference type="ChEBI" id="CHEBI:23378"/>
    </ligand>
</feature>
<reference evidence="4 5" key="1">
    <citation type="submission" date="2017-05" db="EMBL/GenBank/DDBJ databases">
        <authorList>
            <person name="Varghese N."/>
            <person name="Submissions S."/>
        </authorList>
    </citation>
    <scope>NUCLEOTIDE SEQUENCE [LARGE SCALE GENOMIC DNA]</scope>
    <source>
        <strain evidence="4 5">DSM 21342</strain>
    </source>
</reference>
<evidence type="ECO:0000256" key="2">
    <source>
        <dbReference type="PIRSR" id="PIRSR603782-1"/>
    </source>
</evidence>
<dbReference type="SUPFAM" id="SSF52833">
    <property type="entry name" value="Thioredoxin-like"/>
    <property type="match status" value="1"/>
</dbReference>
<dbReference type="InterPro" id="IPR036249">
    <property type="entry name" value="Thioredoxin-like_sf"/>
</dbReference>
<dbReference type="Pfam" id="PF02630">
    <property type="entry name" value="SCO1-SenC"/>
    <property type="match status" value="1"/>
</dbReference>
<dbReference type="OrthoDB" id="9811998at2"/>
<keyword evidence="2" id="KW-0186">Copper</keyword>
<keyword evidence="2" id="KW-0479">Metal-binding</keyword>
<name>A0A521BLF1_9SPHI</name>
<protein>
    <submittedName>
        <fullName evidence="4">Protein SCO1/2</fullName>
    </submittedName>
</protein>
<evidence type="ECO:0000256" key="3">
    <source>
        <dbReference type="PIRSR" id="PIRSR603782-2"/>
    </source>
</evidence>
<dbReference type="EMBL" id="FXSZ01000002">
    <property type="protein sequence ID" value="SMO47936.1"/>
    <property type="molecule type" value="Genomic_DNA"/>
</dbReference>
<dbReference type="PANTHER" id="PTHR12151:SF25">
    <property type="entry name" value="LINALOOL DEHYDRATASE_ISOMERASE DOMAIN-CONTAINING PROTEIN"/>
    <property type="match status" value="1"/>
</dbReference>
<dbReference type="AlphaFoldDB" id="A0A521BLF1"/>
<dbReference type="Gene3D" id="3.40.30.10">
    <property type="entry name" value="Glutaredoxin"/>
    <property type="match status" value="1"/>
</dbReference>
<feature type="disulfide bond" description="Redox-active" evidence="3">
    <location>
        <begin position="86"/>
        <end position="90"/>
    </location>
</feature>
<evidence type="ECO:0000313" key="4">
    <source>
        <dbReference type="EMBL" id="SMO47936.1"/>
    </source>
</evidence>
<keyword evidence="5" id="KW-1185">Reference proteome</keyword>
<keyword evidence="3" id="KW-1015">Disulfide bond</keyword>
<feature type="binding site" evidence="2">
    <location>
        <position position="90"/>
    </location>
    <ligand>
        <name>Cu cation</name>
        <dbReference type="ChEBI" id="CHEBI:23378"/>
    </ligand>
</feature>
<sequence length="217" mass="24577">MLKNNNKLFIFLAILTLSSSCSTKKDKLPILGSREAITKTINGEQVIDSVYHTIEPFRFINQDSMVVTNDTFKGKIYVADFFFTSCPTICPIMKRNMLTVYKQFKGNPEVGILSHSIDPRHDSVSVLKKYAHKLGVDDTQWDFVTGTKDSLYEIAEHSYMVSAIEDKNQPGGIVHSGAFLLVDKDRHIRGVYDGTNEDAVKQMIDDMNKLLAEYKKQ</sequence>
<organism evidence="4 5">
    <name type="scientific">Solitalea koreensis</name>
    <dbReference type="NCBI Taxonomy" id="543615"/>
    <lineage>
        <taxon>Bacteria</taxon>
        <taxon>Pseudomonadati</taxon>
        <taxon>Bacteroidota</taxon>
        <taxon>Sphingobacteriia</taxon>
        <taxon>Sphingobacteriales</taxon>
        <taxon>Sphingobacteriaceae</taxon>
        <taxon>Solitalea</taxon>
    </lineage>
</organism>
<dbReference type="PROSITE" id="PS51257">
    <property type="entry name" value="PROKAR_LIPOPROTEIN"/>
    <property type="match status" value="1"/>
</dbReference>
<accession>A0A521BLF1</accession>
<comment type="similarity">
    <text evidence="1">Belongs to the SCO1/2 family.</text>
</comment>
<dbReference type="Proteomes" id="UP000315971">
    <property type="component" value="Unassembled WGS sequence"/>
</dbReference>
<proteinExistence type="inferred from homology"/>
<evidence type="ECO:0000256" key="1">
    <source>
        <dbReference type="ARBA" id="ARBA00010996"/>
    </source>
</evidence>
<gene>
    <name evidence="4" type="ORF">SAMN06265350_102298</name>
</gene>
<dbReference type="CDD" id="cd02968">
    <property type="entry name" value="SCO"/>
    <property type="match status" value="1"/>
</dbReference>
<dbReference type="GO" id="GO:0046872">
    <property type="term" value="F:metal ion binding"/>
    <property type="evidence" value="ECO:0007669"/>
    <property type="project" value="UniProtKB-KW"/>
</dbReference>
<evidence type="ECO:0000313" key="5">
    <source>
        <dbReference type="Proteomes" id="UP000315971"/>
    </source>
</evidence>
<feature type="binding site" evidence="2">
    <location>
        <position position="175"/>
    </location>
    <ligand>
        <name>Cu cation</name>
        <dbReference type="ChEBI" id="CHEBI:23378"/>
    </ligand>
</feature>
<dbReference type="InterPro" id="IPR003782">
    <property type="entry name" value="SCO1/SenC"/>
</dbReference>